<dbReference type="SUPFAM" id="SSF51735">
    <property type="entry name" value="NAD(P)-binding Rossmann-fold domains"/>
    <property type="match status" value="1"/>
</dbReference>
<dbReference type="Pfam" id="PF13460">
    <property type="entry name" value="NAD_binding_10"/>
    <property type="match status" value="1"/>
</dbReference>
<organism evidence="2 3">
    <name type="scientific">Kuenenia stuttgartiensis</name>
    <dbReference type="NCBI Taxonomy" id="174633"/>
    <lineage>
        <taxon>Bacteria</taxon>
        <taxon>Pseudomonadati</taxon>
        <taxon>Planctomycetota</taxon>
        <taxon>Candidatus Brocadiia</taxon>
        <taxon>Candidatus Brocadiales</taxon>
        <taxon>Candidatus Brocadiaceae</taxon>
        <taxon>Candidatus Kuenenia</taxon>
    </lineage>
</organism>
<evidence type="ECO:0000313" key="3">
    <source>
        <dbReference type="Proteomes" id="UP000501926"/>
    </source>
</evidence>
<protein>
    <recommendedName>
        <fullName evidence="1">NAD(P)-binding domain-containing protein</fullName>
    </recommendedName>
</protein>
<feature type="domain" description="NAD(P)-binding" evidence="1">
    <location>
        <begin position="10"/>
        <end position="150"/>
    </location>
</feature>
<dbReference type="Gene3D" id="3.40.50.720">
    <property type="entry name" value="NAD(P)-binding Rossmann-like Domain"/>
    <property type="match status" value="1"/>
</dbReference>
<dbReference type="PANTHER" id="PTHR12126">
    <property type="entry name" value="NADH-UBIQUINONE OXIDOREDUCTASE 39 KDA SUBUNIT-RELATED"/>
    <property type="match status" value="1"/>
</dbReference>
<dbReference type="InterPro" id="IPR036291">
    <property type="entry name" value="NAD(P)-bd_dom_sf"/>
</dbReference>
<proteinExistence type="predicted"/>
<gene>
    <name evidence="2" type="ORF">KsCSTR_27200</name>
</gene>
<sequence>MSTELHAVTGAFGFSGRYIARNLLDRGRNVITLTNSLHRPNPFGESVKAYPFNFDKPEKLAESLSGVSVLYNTYWVRFNYKTFGYSTAIQNTFALFETAKKAGVKRIVHTSITNPSESSPYEYFRDKAIIEKNLIESGISYAILRPAVLFGKEGILINNIAWALRKFPFFSIFGEGNYRLQPIYVNDFATLAVEQGEKSENTIINAIGPETFSYRDLVTEIGDIIGKKRLFISVSPFIGYCLALIIGKFVHDVLITKDEIEGLMDDLLYVDAPPAGNTKLTEWARENASILGKQYESELARRRIK</sequence>
<dbReference type="AlphaFoldDB" id="A0A6G7GS23"/>
<reference evidence="2 3" key="1">
    <citation type="submission" date="2020-02" db="EMBL/GenBank/DDBJ databases">
        <title>Newly sequenced genome of strain CSTR1 showed variability in Candidatus Kuenenia stuttgartiensis genomes.</title>
        <authorList>
            <person name="Ding C."/>
            <person name="Adrian L."/>
        </authorList>
    </citation>
    <scope>NUCLEOTIDE SEQUENCE [LARGE SCALE GENOMIC DNA]</scope>
    <source>
        <strain evidence="2 3">CSTR1</strain>
    </source>
</reference>
<dbReference type="RefSeq" id="WP_164995022.1">
    <property type="nucleotide sequence ID" value="NZ_CP049055.1"/>
</dbReference>
<dbReference type="Proteomes" id="UP000501926">
    <property type="component" value="Chromosome"/>
</dbReference>
<evidence type="ECO:0000313" key="2">
    <source>
        <dbReference type="EMBL" id="QII12099.1"/>
    </source>
</evidence>
<evidence type="ECO:0000259" key="1">
    <source>
        <dbReference type="Pfam" id="PF13460"/>
    </source>
</evidence>
<dbReference type="InterPro" id="IPR051207">
    <property type="entry name" value="ComplexI_NDUFA9_subunit"/>
</dbReference>
<name>A0A6G7GS23_KUEST</name>
<dbReference type="PANTHER" id="PTHR12126:SF11">
    <property type="entry name" value="NADH DEHYDROGENASE [UBIQUINONE] 1 ALPHA SUBCOMPLEX SUBUNIT 9, MITOCHONDRIAL"/>
    <property type="match status" value="1"/>
</dbReference>
<dbReference type="GO" id="GO:0044877">
    <property type="term" value="F:protein-containing complex binding"/>
    <property type="evidence" value="ECO:0007669"/>
    <property type="project" value="TreeGrafter"/>
</dbReference>
<dbReference type="EMBL" id="CP049055">
    <property type="protein sequence ID" value="QII12099.1"/>
    <property type="molecule type" value="Genomic_DNA"/>
</dbReference>
<accession>A0A6G7GS23</accession>
<dbReference type="InterPro" id="IPR016040">
    <property type="entry name" value="NAD(P)-bd_dom"/>
</dbReference>